<dbReference type="NCBIfam" id="TIGR00275">
    <property type="entry name" value="aminoacetone oxidase family FAD-binding enzyme"/>
    <property type="match status" value="1"/>
</dbReference>
<reference evidence="7" key="1">
    <citation type="journal article" date="2011" name="J. Bacteriol.">
        <title>Genome sequences of eight morphologically diverse alphaproteobacteria.</title>
        <authorList>
            <consortium name="US DOE Joint Genome Institute"/>
            <person name="Brown P.J."/>
            <person name="Kysela D.T."/>
            <person name="Buechlein A."/>
            <person name="Hemmerich C."/>
            <person name="Brun Y.V."/>
        </authorList>
    </citation>
    <scope>NUCLEOTIDE SEQUENCE [LARGE SCALE GENOMIC DNA]</scope>
    <source>
        <strain evidence="7">ATCC 17100 / ATH 3.1.1 / DSM 162 / LMG 4299</strain>
    </source>
</reference>
<sequence>MRQSTTDFDVIIIGAGAAGLMCALTAGQRGRRVLLLERTDKAGAKILISGGGRCNFTNLGIAPDRFVSGNPHFCVSALRRYTQWDFIDLVARHRIAYHEKTLGQLFCDGSARAIVAMLLEECERGEVTLRFGQSISSVSKPDGFRVETSSGVFTAPALVLATGGLSIPKMGATGFSHDLARRFGLRVTETRPGLVPFKAKADAPGFDASLAGVSLEAIVSCGDRAFREAILFTHRGLSGPAILQISSYWRQGASIAIDLLPGLDAAGFLKERKRTRPRASGRAVLAEVLPARLAQALADAHLPPAEMANIPDRVLMALAEHLKGWRFTPPETEGFAKAEVTVGGIDTRDLSSKTMESREVKGLYAIGEAVDVTGWLGGYNFQWAWSSGWCAGQAV</sequence>
<dbReference type="RefSeq" id="WP_013418571.1">
    <property type="nucleotide sequence ID" value="NC_014664.1"/>
</dbReference>
<dbReference type="eggNOG" id="COG2081">
    <property type="taxonomic scope" value="Bacteria"/>
</dbReference>
<organism evidence="6 7">
    <name type="scientific">Rhodomicrobium vannielii (strain ATCC 17100 / DSM 162 / LMG 4299 / NCIMB 10020 / ATH 3.1.1)</name>
    <dbReference type="NCBI Taxonomy" id="648757"/>
    <lineage>
        <taxon>Bacteria</taxon>
        <taxon>Pseudomonadati</taxon>
        <taxon>Pseudomonadota</taxon>
        <taxon>Alphaproteobacteria</taxon>
        <taxon>Hyphomicrobiales</taxon>
        <taxon>Hyphomicrobiaceae</taxon>
        <taxon>Rhodomicrobium</taxon>
    </lineage>
</organism>
<keyword evidence="3" id="KW-0274">FAD</keyword>
<dbReference type="PANTHER" id="PTHR42887">
    <property type="entry name" value="OS12G0638800 PROTEIN"/>
    <property type="match status" value="1"/>
</dbReference>
<dbReference type="InterPro" id="IPR023166">
    <property type="entry name" value="BaiN-like_dom_sf"/>
</dbReference>
<dbReference type="EMBL" id="CP002292">
    <property type="protein sequence ID" value="ADP70167.1"/>
    <property type="molecule type" value="Genomic_DNA"/>
</dbReference>
<comment type="cofactor">
    <cofactor evidence="1">
        <name>FAD</name>
        <dbReference type="ChEBI" id="CHEBI:57692"/>
    </cofactor>
</comment>
<evidence type="ECO:0000313" key="7">
    <source>
        <dbReference type="Proteomes" id="UP000001399"/>
    </source>
</evidence>
<dbReference type="PRINTS" id="PR00411">
    <property type="entry name" value="PNDRDTASEI"/>
</dbReference>
<keyword evidence="7" id="KW-1185">Reference proteome</keyword>
<dbReference type="OrthoDB" id="9773233at2"/>
<accession>E3I1U8</accession>
<evidence type="ECO:0000256" key="3">
    <source>
        <dbReference type="ARBA" id="ARBA00022827"/>
    </source>
</evidence>
<name>E3I1U8_RHOVT</name>
<evidence type="ECO:0000256" key="1">
    <source>
        <dbReference type="ARBA" id="ARBA00001974"/>
    </source>
</evidence>
<feature type="domain" description="RsdA/BaiN/AoA(So)-like insert" evidence="5">
    <location>
        <begin position="191"/>
        <end position="340"/>
    </location>
</feature>
<dbReference type="InterPro" id="IPR055178">
    <property type="entry name" value="RsdA/BaiN/AoA(So)-like_dom"/>
</dbReference>
<evidence type="ECO:0000259" key="5">
    <source>
        <dbReference type="Pfam" id="PF22780"/>
    </source>
</evidence>
<dbReference type="SUPFAM" id="SSF51905">
    <property type="entry name" value="FAD/NAD(P)-binding domain"/>
    <property type="match status" value="1"/>
</dbReference>
<dbReference type="Gene3D" id="3.50.50.60">
    <property type="entry name" value="FAD/NAD(P)-binding domain"/>
    <property type="match status" value="1"/>
</dbReference>
<dbReference type="Pfam" id="PF22780">
    <property type="entry name" value="HI0933_like_1st"/>
    <property type="match status" value="1"/>
</dbReference>
<dbReference type="SUPFAM" id="SSF160996">
    <property type="entry name" value="HI0933 insert domain-like"/>
    <property type="match status" value="1"/>
</dbReference>
<dbReference type="Gene3D" id="2.40.30.10">
    <property type="entry name" value="Translation factors"/>
    <property type="match status" value="1"/>
</dbReference>
<dbReference type="InterPro" id="IPR057661">
    <property type="entry name" value="RsdA/BaiN/AoA(So)_Rossmann"/>
</dbReference>
<dbReference type="Gene3D" id="1.10.8.260">
    <property type="entry name" value="HI0933 insert domain-like"/>
    <property type="match status" value="1"/>
</dbReference>
<evidence type="ECO:0000313" key="6">
    <source>
        <dbReference type="EMBL" id="ADP70167.1"/>
    </source>
</evidence>
<proteinExistence type="predicted"/>
<dbReference type="InterPro" id="IPR004792">
    <property type="entry name" value="BaiN-like"/>
</dbReference>
<dbReference type="PANTHER" id="PTHR42887:SF2">
    <property type="entry name" value="OS12G0638800 PROTEIN"/>
    <property type="match status" value="1"/>
</dbReference>
<dbReference type="Proteomes" id="UP000001399">
    <property type="component" value="Chromosome"/>
</dbReference>
<feature type="domain" description="RsdA/BaiN/AoA(So)-like Rossmann fold-like" evidence="4">
    <location>
        <begin position="9"/>
        <end position="393"/>
    </location>
</feature>
<dbReference type="InterPro" id="IPR036188">
    <property type="entry name" value="FAD/NAD-bd_sf"/>
</dbReference>
<dbReference type="HOGENOM" id="CLU_025174_2_0_5"/>
<evidence type="ECO:0000256" key="2">
    <source>
        <dbReference type="ARBA" id="ARBA00022630"/>
    </source>
</evidence>
<evidence type="ECO:0000259" key="4">
    <source>
        <dbReference type="Pfam" id="PF03486"/>
    </source>
</evidence>
<dbReference type="KEGG" id="rva:Rvan_0891"/>
<dbReference type="Pfam" id="PF03486">
    <property type="entry name" value="HI0933_like"/>
    <property type="match status" value="1"/>
</dbReference>
<dbReference type="STRING" id="648757.Rvan_0891"/>
<gene>
    <name evidence="6" type="ordered locus">Rvan_0891</name>
</gene>
<protein>
    <submittedName>
        <fullName evidence="6">HI0933 family protein</fullName>
    </submittedName>
</protein>
<dbReference type="AlphaFoldDB" id="E3I1U8"/>
<keyword evidence="2" id="KW-0285">Flavoprotein</keyword>
<dbReference type="PRINTS" id="PR00368">
    <property type="entry name" value="FADPNR"/>
</dbReference>